<keyword evidence="2" id="KW-0238">DNA-binding</keyword>
<name>A0A9J6P434_9CLOT</name>
<dbReference type="InterPro" id="IPR036390">
    <property type="entry name" value="WH_DNA-bd_sf"/>
</dbReference>
<dbReference type="Pfam" id="PF13545">
    <property type="entry name" value="HTH_Crp_2"/>
    <property type="match status" value="1"/>
</dbReference>
<comment type="caution">
    <text evidence="6">The sequence shown here is derived from an EMBL/GenBank/DDBJ whole genome shotgun (WGS) entry which is preliminary data.</text>
</comment>
<dbReference type="PROSITE" id="PS51063">
    <property type="entry name" value="HTH_CRP_2"/>
    <property type="match status" value="1"/>
</dbReference>
<dbReference type="GO" id="GO:0003700">
    <property type="term" value="F:DNA-binding transcription factor activity"/>
    <property type="evidence" value="ECO:0007669"/>
    <property type="project" value="TreeGrafter"/>
</dbReference>
<dbReference type="SMART" id="SM00100">
    <property type="entry name" value="cNMP"/>
    <property type="match status" value="1"/>
</dbReference>
<dbReference type="InterPro" id="IPR012318">
    <property type="entry name" value="HTH_CRP"/>
</dbReference>
<dbReference type="InterPro" id="IPR050397">
    <property type="entry name" value="Env_Response_Regulators"/>
</dbReference>
<dbReference type="Gene3D" id="2.60.120.10">
    <property type="entry name" value="Jelly Rolls"/>
    <property type="match status" value="1"/>
</dbReference>
<organism evidence="6 7">
    <name type="scientific">Oceanirhabdus seepicola</name>
    <dbReference type="NCBI Taxonomy" id="2828781"/>
    <lineage>
        <taxon>Bacteria</taxon>
        <taxon>Bacillati</taxon>
        <taxon>Bacillota</taxon>
        <taxon>Clostridia</taxon>
        <taxon>Eubacteriales</taxon>
        <taxon>Clostridiaceae</taxon>
        <taxon>Oceanirhabdus</taxon>
    </lineage>
</organism>
<keyword evidence="1" id="KW-0805">Transcription regulation</keyword>
<evidence type="ECO:0000313" key="6">
    <source>
        <dbReference type="EMBL" id="MCM1990581.1"/>
    </source>
</evidence>
<dbReference type="PROSITE" id="PS50042">
    <property type="entry name" value="CNMP_BINDING_3"/>
    <property type="match status" value="1"/>
</dbReference>
<feature type="domain" description="HTH crp-type" evidence="5">
    <location>
        <begin position="139"/>
        <end position="212"/>
    </location>
</feature>
<keyword evidence="7" id="KW-1185">Reference proteome</keyword>
<reference evidence="6" key="1">
    <citation type="journal article" date="2021" name="mSystems">
        <title>Bacteria and Archaea Synergistically Convert Glycine Betaine to Biogenic Methane in the Formosa Cold Seep of the South China Sea.</title>
        <authorList>
            <person name="Li L."/>
            <person name="Zhang W."/>
            <person name="Zhang S."/>
            <person name="Song L."/>
            <person name="Sun Q."/>
            <person name="Zhang H."/>
            <person name="Xiang H."/>
            <person name="Dong X."/>
        </authorList>
    </citation>
    <scope>NUCLEOTIDE SEQUENCE</scope>
    <source>
        <strain evidence="6">ZWT</strain>
    </source>
</reference>
<dbReference type="GO" id="GO:0003677">
    <property type="term" value="F:DNA binding"/>
    <property type="evidence" value="ECO:0007669"/>
    <property type="project" value="UniProtKB-KW"/>
</dbReference>
<sequence length="219" mass="25607">MQSIKAFNGITEKSKKAILKIAKARLYERDKTLFFEKDQINKFYAILSGKVSMARYSGWGQKRIFFILGEGDLINEVVFDELPVSVMCEVFEEAVILEFNKEEFLAIMEKDFSLTLNIINSIGKKQRRLYRQLKNTVPIRMDKKLAAKLWKLSRDYGVSKGDWRLIDLKITVTYLSYMLGSSRETISRAMKVLLSEGVIKWEDKSLFVHEKSLLKYYRD</sequence>
<evidence type="ECO:0000256" key="3">
    <source>
        <dbReference type="ARBA" id="ARBA00023163"/>
    </source>
</evidence>
<dbReference type="GO" id="GO:0005829">
    <property type="term" value="C:cytosol"/>
    <property type="evidence" value="ECO:0007669"/>
    <property type="project" value="TreeGrafter"/>
</dbReference>
<evidence type="ECO:0000256" key="1">
    <source>
        <dbReference type="ARBA" id="ARBA00023015"/>
    </source>
</evidence>
<evidence type="ECO:0000313" key="7">
    <source>
        <dbReference type="Proteomes" id="UP001056429"/>
    </source>
</evidence>
<dbReference type="Pfam" id="PF00027">
    <property type="entry name" value="cNMP_binding"/>
    <property type="match status" value="1"/>
</dbReference>
<reference evidence="6" key="2">
    <citation type="submission" date="2021-04" db="EMBL/GenBank/DDBJ databases">
        <authorList>
            <person name="Dong X."/>
        </authorList>
    </citation>
    <scope>NUCLEOTIDE SEQUENCE</scope>
    <source>
        <strain evidence="6">ZWT</strain>
    </source>
</reference>
<dbReference type="CDD" id="cd00038">
    <property type="entry name" value="CAP_ED"/>
    <property type="match status" value="1"/>
</dbReference>
<evidence type="ECO:0000256" key="2">
    <source>
        <dbReference type="ARBA" id="ARBA00023125"/>
    </source>
</evidence>
<keyword evidence="3" id="KW-0804">Transcription</keyword>
<dbReference type="SUPFAM" id="SSF46785">
    <property type="entry name" value="Winged helix' DNA-binding domain"/>
    <property type="match status" value="1"/>
</dbReference>
<feature type="domain" description="Cyclic nucleotide-binding" evidence="4">
    <location>
        <begin position="6"/>
        <end position="77"/>
    </location>
</feature>
<dbReference type="InterPro" id="IPR000595">
    <property type="entry name" value="cNMP-bd_dom"/>
</dbReference>
<protein>
    <submittedName>
        <fullName evidence="6">Crp/Fnr family transcriptional regulator</fullName>
    </submittedName>
</protein>
<dbReference type="EMBL" id="JAGSOJ010000002">
    <property type="protein sequence ID" value="MCM1990581.1"/>
    <property type="molecule type" value="Genomic_DNA"/>
</dbReference>
<dbReference type="PANTHER" id="PTHR24567">
    <property type="entry name" value="CRP FAMILY TRANSCRIPTIONAL REGULATORY PROTEIN"/>
    <property type="match status" value="1"/>
</dbReference>
<dbReference type="Gene3D" id="1.10.10.10">
    <property type="entry name" value="Winged helix-like DNA-binding domain superfamily/Winged helix DNA-binding domain"/>
    <property type="match status" value="1"/>
</dbReference>
<evidence type="ECO:0000259" key="4">
    <source>
        <dbReference type="PROSITE" id="PS50042"/>
    </source>
</evidence>
<dbReference type="AlphaFoldDB" id="A0A9J6P434"/>
<dbReference type="PANTHER" id="PTHR24567:SF74">
    <property type="entry name" value="HTH-TYPE TRANSCRIPTIONAL REGULATOR ARCR"/>
    <property type="match status" value="1"/>
</dbReference>
<dbReference type="InterPro" id="IPR018490">
    <property type="entry name" value="cNMP-bd_dom_sf"/>
</dbReference>
<proteinExistence type="predicted"/>
<dbReference type="InterPro" id="IPR036388">
    <property type="entry name" value="WH-like_DNA-bd_sf"/>
</dbReference>
<accession>A0A9J6P434</accession>
<dbReference type="SUPFAM" id="SSF51206">
    <property type="entry name" value="cAMP-binding domain-like"/>
    <property type="match status" value="1"/>
</dbReference>
<dbReference type="InterPro" id="IPR014710">
    <property type="entry name" value="RmlC-like_jellyroll"/>
</dbReference>
<gene>
    <name evidence="6" type="ORF">KDK92_12685</name>
</gene>
<dbReference type="Proteomes" id="UP001056429">
    <property type="component" value="Unassembled WGS sequence"/>
</dbReference>
<evidence type="ECO:0000259" key="5">
    <source>
        <dbReference type="PROSITE" id="PS51063"/>
    </source>
</evidence>